<dbReference type="Proteomes" id="UP000000305">
    <property type="component" value="Unassembled WGS sequence"/>
</dbReference>
<dbReference type="EMBL" id="GL732588">
    <property type="protein sequence ID" value="EFX73737.1"/>
    <property type="molecule type" value="Genomic_DNA"/>
</dbReference>
<evidence type="ECO:0000313" key="2">
    <source>
        <dbReference type="Proteomes" id="UP000000305"/>
    </source>
</evidence>
<name>E9H3C2_DAPPU</name>
<dbReference type="KEGG" id="dpx:DAPPUDRAFT_109514"/>
<dbReference type="HOGENOM" id="CLU_1512150_0_0_1"/>
<evidence type="ECO:0000313" key="1">
    <source>
        <dbReference type="EMBL" id="EFX73737.1"/>
    </source>
</evidence>
<organism evidence="1 2">
    <name type="scientific">Daphnia pulex</name>
    <name type="common">Water flea</name>
    <dbReference type="NCBI Taxonomy" id="6669"/>
    <lineage>
        <taxon>Eukaryota</taxon>
        <taxon>Metazoa</taxon>
        <taxon>Ecdysozoa</taxon>
        <taxon>Arthropoda</taxon>
        <taxon>Crustacea</taxon>
        <taxon>Branchiopoda</taxon>
        <taxon>Diplostraca</taxon>
        <taxon>Cladocera</taxon>
        <taxon>Anomopoda</taxon>
        <taxon>Daphniidae</taxon>
        <taxon>Daphnia</taxon>
    </lineage>
</organism>
<dbReference type="AlphaFoldDB" id="E9H3C2"/>
<gene>
    <name evidence="1" type="ORF">DAPPUDRAFT_109514</name>
</gene>
<accession>E9H3C2</accession>
<proteinExistence type="predicted"/>
<sequence length="178" mass="19609">MAITAREAFSKAIVASHGEPRDSLVLKGGNIKITPISKAQQFSLLNISEIAGRKIKTSLPDSPAAIRNGIIFGVPSSDNEDELLVALADQNVTHVKRLPVGTVCVVAVHAMHVDSPLGYPSWSGIRFASSTITGMDPLEEFRWVTSIAVTDYRYQSVTDYRPHHLEVRIIIRELKNYE</sequence>
<protein>
    <submittedName>
        <fullName evidence="1">Uncharacterized protein</fullName>
    </submittedName>
</protein>
<keyword evidence="2" id="KW-1185">Reference proteome</keyword>
<reference evidence="1 2" key="1">
    <citation type="journal article" date="2011" name="Science">
        <title>The ecoresponsive genome of Daphnia pulex.</title>
        <authorList>
            <person name="Colbourne J.K."/>
            <person name="Pfrender M.E."/>
            <person name="Gilbert D."/>
            <person name="Thomas W.K."/>
            <person name="Tucker A."/>
            <person name="Oakley T.H."/>
            <person name="Tokishita S."/>
            <person name="Aerts A."/>
            <person name="Arnold G.J."/>
            <person name="Basu M.K."/>
            <person name="Bauer D.J."/>
            <person name="Caceres C.E."/>
            <person name="Carmel L."/>
            <person name="Casola C."/>
            <person name="Choi J.H."/>
            <person name="Detter J.C."/>
            <person name="Dong Q."/>
            <person name="Dusheyko S."/>
            <person name="Eads B.D."/>
            <person name="Frohlich T."/>
            <person name="Geiler-Samerotte K.A."/>
            <person name="Gerlach D."/>
            <person name="Hatcher P."/>
            <person name="Jogdeo S."/>
            <person name="Krijgsveld J."/>
            <person name="Kriventseva E.V."/>
            <person name="Kultz D."/>
            <person name="Laforsch C."/>
            <person name="Lindquist E."/>
            <person name="Lopez J."/>
            <person name="Manak J.R."/>
            <person name="Muller J."/>
            <person name="Pangilinan J."/>
            <person name="Patwardhan R.P."/>
            <person name="Pitluck S."/>
            <person name="Pritham E.J."/>
            <person name="Rechtsteiner A."/>
            <person name="Rho M."/>
            <person name="Rogozin I.B."/>
            <person name="Sakarya O."/>
            <person name="Salamov A."/>
            <person name="Schaack S."/>
            <person name="Shapiro H."/>
            <person name="Shiga Y."/>
            <person name="Skalitzky C."/>
            <person name="Smith Z."/>
            <person name="Souvorov A."/>
            <person name="Sung W."/>
            <person name="Tang Z."/>
            <person name="Tsuchiya D."/>
            <person name="Tu H."/>
            <person name="Vos H."/>
            <person name="Wang M."/>
            <person name="Wolf Y.I."/>
            <person name="Yamagata H."/>
            <person name="Yamada T."/>
            <person name="Ye Y."/>
            <person name="Shaw J.R."/>
            <person name="Andrews J."/>
            <person name="Crease T.J."/>
            <person name="Tang H."/>
            <person name="Lucas S.M."/>
            <person name="Robertson H.M."/>
            <person name="Bork P."/>
            <person name="Koonin E.V."/>
            <person name="Zdobnov E.M."/>
            <person name="Grigoriev I.V."/>
            <person name="Lynch M."/>
            <person name="Boore J.L."/>
        </authorList>
    </citation>
    <scope>NUCLEOTIDE SEQUENCE [LARGE SCALE GENOMIC DNA]</scope>
</reference>
<dbReference type="InParanoid" id="E9H3C2"/>